<dbReference type="InterPro" id="IPR018497">
    <property type="entry name" value="Peptidase_M13_C"/>
</dbReference>
<evidence type="ECO:0000259" key="2">
    <source>
        <dbReference type="Pfam" id="PF01431"/>
    </source>
</evidence>
<protein>
    <recommendedName>
        <fullName evidence="2">Peptidase M13 C-terminal domain-containing protein</fullName>
    </recommendedName>
</protein>
<dbReference type="PANTHER" id="PTHR11733:SF240">
    <property type="entry name" value="GH14155P-RELATED"/>
    <property type="match status" value="1"/>
</dbReference>
<evidence type="ECO:0000313" key="3">
    <source>
        <dbReference type="EMBL" id="GMS99783.1"/>
    </source>
</evidence>
<dbReference type="InterPro" id="IPR024079">
    <property type="entry name" value="MetalloPept_cat_dom_sf"/>
</dbReference>
<dbReference type="SUPFAM" id="SSF55486">
    <property type="entry name" value="Metalloproteases ('zincins'), catalytic domain"/>
    <property type="match status" value="1"/>
</dbReference>
<comment type="caution">
    <text evidence="3">The sequence shown here is derived from an EMBL/GenBank/DDBJ whole genome shotgun (WGS) entry which is preliminary data.</text>
</comment>
<sequence length="177" mass="20084">MSLHKRLLGRDVSLLVRPFVNCPRQHGEGDPDCDRDSRAPGDTGLAGNRHRFSDHSAQRPKCAVRSASNPLGMACVRCTHRIGRTRPAVHGFTELHQFTENQLFFHNYAQLWCQQKTMLTESYVTNNLLTDPHSLPPYRILGTLQNIPAFRANYNCPLNSTYAPEDHCNDWVPTKMA</sequence>
<feature type="region of interest" description="Disordered" evidence="1">
    <location>
        <begin position="26"/>
        <end position="59"/>
    </location>
</feature>
<keyword evidence="4" id="KW-1185">Reference proteome</keyword>
<dbReference type="GO" id="GO:0005886">
    <property type="term" value="C:plasma membrane"/>
    <property type="evidence" value="ECO:0007669"/>
    <property type="project" value="TreeGrafter"/>
</dbReference>
<gene>
    <name evidence="3" type="ORF">PENTCL1PPCAC_21958</name>
</gene>
<dbReference type="EMBL" id="BTSX01000005">
    <property type="protein sequence ID" value="GMS99783.1"/>
    <property type="molecule type" value="Genomic_DNA"/>
</dbReference>
<reference evidence="3" key="1">
    <citation type="submission" date="2023-10" db="EMBL/GenBank/DDBJ databases">
        <title>Genome assembly of Pristionchus species.</title>
        <authorList>
            <person name="Yoshida K."/>
            <person name="Sommer R.J."/>
        </authorList>
    </citation>
    <scope>NUCLEOTIDE SEQUENCE</scope>
    <source>
        <strain evidence="3">RS0144</strain>
    </source>
</reference>
<dbReference type="GO" id="GO:0016485">
    <property type="term" value="P:protein processing"/>
    <property type="evidence" value="ECO:0007669"/>
    <property type="project" value="TreeGrafter"/>
</dbReference>
<organism evidence="3 4">
    <name type="scientific">Pristionchus entomophagus</name>
    <dbReference type="NCBI Taxonomy" id="358040"/>
    <lineage>
        <taxon>Eukaryota</taxon>
        <taxon>Metazoa</taxon>
        <taxon>Ecdysozoa</taxon>
        <taxon>Nematoda</taxon>
        <taxon>Chromadorea</taxon>
        <taxon>Rhabditida</taxon>
        <taxon>Rhabditina</taxon>
        <taxon>Diplogasteromorpha</taxon>
        <taxon>Diplogasteroidea</taxon>
        <taxon>Neodiplogasteridae</taxon>
        <taxon>Pristionchus</taxon>
    </lineage>
</organism>
<dbReference type="PROSITE" id="PS51885">
    <property type="entry name" value="NEPRILYSIN"/>
    <property type="match status" value="1"/>
</dbReference>
<feature type="domain" description="Peptidase M13 C-terminal" evidence="2">
    <location>
        <begin position="93"/>
        <end position="168"/>
    </location>
</feature>
<dbReference type="Pfam" id="PF01431">
    <property type="entry name" value="Peptidase_M13"/>
    <property type="match status" value="1"/>
</dbReference>
<accession>A0AAV5U0S0</accession>
<dbReference type="Proteomes" id="UP001432027">
    <property type="component" value="Unassembled WGS sequence"/>
</dbReference>
<dbReference type="GO" id="GO:0004222">
    <property type="term" value="F:metalloendopeptidase activity"/>
    <property type="evidence" value="ECO:0007669"/>
    <property type="project" value="InterPro"/>
</dbReference>
<dbReference type="Gene3D" id="3.40.390.10">
    <property type="entry name" value="Collagenase (Catalytic Domain)"/>
    <property type="match status" value="1"/>
</dbReference>
<evidence type="ECO:0000313" key="4">
    <source>
        <dbReference type="Proteomes" id="UP001432027"/>
    </source>
</evidence>
<proteinExistence type="predicted"/>
<dbReference type="PANTHER" id="PTHR11733">
    <property type="entry name" value="ZINC METALLOPROTEASE FAMILY M13 NEPRILYSIN-RELATED"/>
    <property type="match status" value="1"/>
</dbReference>
<dbReference type="AlphaFoldDB" id="A0AAV5U0S0"/>
<dbReference type="InterPro" id="IPR000718">
    <property type="entry name" value="Peptidase_M13"/>
</dbReference>
<evidence type="ECO:0000256" key="1">
    <source>
        <dbReference type="SAM" id="MobiDB-lite"/>
    </source>
</evidence>
<name>A0AAV5U0S0_9BILA</name>
<feature type="compositionally biased region" description="Basic and acidic residues" evidence="1">
    <location>
        <begin position="26"/>
        <end position="39"/>
    </location>
</feature>